<feature type="domain" description="Helicase C-terminal" evidence="18">
    <location>
        <begin position="589"/>
        <end position="760"/>
    </location>
</feature>
<keyword evidence="9" id="KW-0347">Helicase</keyword>
<dbReference type="InterPro" id="IPR002464">
    <property type="entry name" value="DNA/RNA_helicase_DEAH_CS"/>
</dbReference>
<dbReference type="CDD" id="cd19854">
    <property type="entry name" value="DSRM_DHX9_rpt1"/>
    <property type="match status" value="1"/>
</dbReference>
<dbReference type="InterPro" id="IPR001650">
    <property type="entry name" value="Helicase_C-like"/>
</dbReference>
<dbReference type="GO" id="GO:1990904">
    <property type="term" value="C:ribonucleoprotein complex"/>
    <property type="evidence" value="ECO:0007669"/>
    <property type="project" value="TreeGrafter"/>
</dbReference>
<evidence type="ECO:0000256" key="5">
    <source>
        <dbReference type="ARBA" id="ARBA00022490"/>
    </source>
</evidence>
<keyword evidence="8" id="KW-0378">Hydrolase</keyword>
<feature type="domain" description="DRBM" evidence="16">
    <location>
        <begin position="132"/>
        <end position="202"/>
    </location>
</feature>
<evidence type="ECO:0000256" key="14">
    <source>
        <dbReference type="PROSITE-ProRule" id="PRU00266"/>
    </source>
</evidence>
<evidence type="ECO:0000256" key="10">
    <source>
        <dbReference type="ARBA" id="ARBA00022840"/>
    </source>
</evidence>
<dbReference type="SUPFAM" id="SSF54768">
    <property type="entry name" value="dsRNA-binding domain-like"/>
    <property type="match status" value="2"/>
</dbReference>
<dbReference type="Pfam" id="PF07717">
    <property type="entry name" value="OB_NTP_bind"/>
    <property type="match status" value="1"/>
</dbReference>
<evidence type="ECO:0000256" key="4">
    <source>
        <dbReference type="ARBA" id="ARBA00012552"/>
    </source>
</evidence>
<dbReference type="Pfam" id="PF00035">
    <property type="entry name" value="dsrm"/>
    <property type="match status" value="1"/>
</dbReference>
<dbReference type="CDD" id="cd18791">
    <property type="entry name" value="SF2_C_RHA"/>
    <property type="match status" value="1"/>
</dbReference>
<keyword evidence="11 14" id="KW-0694">RNA-binding</keyword>
<dbReference type="SMART" id="SM00358">
    <property type="entry name" value="DSRM"/>
    <property type="match status" value="2"/>
</dbReference>
<keyword evidence="6" id="KW-0677">Repeat</keyword>
<comment type="similarity">
    <text evidence="3">Belongs to the DEAD box helicase family. DEAH subfamily.</text>
</comment>
<evidence type="ECO:0000256" key="3">
    <source>
        <dbReference type="ARBA" id="ARBA00008792"/>
    </source>
</evidence>
<dbReference type="Proteomes" id="UP000820818">
    <property type="component" value="Linkage Group LG4"/>
</dbReference>
<dbReference type="PANTHER" id="PTHR18934:SF119">
    <property type="entry name" value="ATP-DEPENDENT RNA HELICASE A"/>
    <property type="match status" value="1"/>
</dbReference>
<dbReference type="Pfam" id="PF00270">
    <property type="entry name" value="DEAD"/>
    <property type="match status" value="1"/>
</dbReference>
<feature type="domain" description="Helicase ATP-binding" evidence="17">
    <location>
        <begin position="354"/>
        <end position="520"/>
    </location>
</feature>
<dbReference type="InterPro" id="IPR014720">
    <property type="entry name" value="dsRBD_dom"/>
</dbReference>
<evidence type="ECO:0000256" key="1">
    <source>
        <dbReference type="ARBA" id="ARBA00004123"/>
    </source>
</evidence>
<evidence type="ECO:0000256" key="8">
    <source>
        <dbReference type="ARBA" id="ARBA00022801"/>
    </source>
</evidence>
<dbReference type="InterPro" id="IPR011545">
    <property type="entry name" value="DEAD/DEAH_box_helicase_dom"/>
</dbReference>
<dbReference type="Gene3D" id="1.20.120.1080">
    <property type="match status" value="1"/>
</dbReference>
<organism evidence="19 20">
    <name type="scientific">Daphnia sinensis</name>
    <dbReference type="NCBI Taxonomy" id="1820382"/>
    <lineage>
        <taxon>Eukaryota</taxon>
        <taxon>Metazoa</taxon>
        <taxon>Ecdysozoa</taxon>
        <taxon>Arthropoda</taxon>
        <taxon>Crustacea</taxon>
        <taxon>Branchiopoda</taxon>
        <taxon>Diplostraca</taxon>
        <taxon>Cladocera</taxon>
        <taxon>Anomopoda</taxon>
        <taxon>Daphniidae</taxon>
        <taxon>Daphnia</taxon>
        <taxon>Daphnia similis group</taxon>
    </lineage>
</organism>
<keyword evidence="12" id="KW-0539">Nucleus</keyword>
<reference evidence="19 20" key="1">
    <citation type="submission" date="2022-05" db="EMBL/GenBank/DDBJ databases">
        <title>A multi-omics perspective on studying reproductive biology in Daphnia sinensis.</title>
        <authorList>
            <person name="Jia J."/>
        </authorList>
    </citation>
    <scope>NUCLEOTIDE SEQUENCE [LARGE SCALE GENOMIC DNA]</scope>
    <source>
        <strain evidence="19 20">WSL</strain>
    </source>
</reference>
<comment type="subcellular location">
    <subcellularLocation>
        <location evidence="2">Cytoplasm</location>
    </subcellularLocation>
    <subcellularLocation>
        <location evidence="1">Nucleus</location>
    </subcellularLocation>
</comment>
<evidence type="ECO:0000259" key="18">
    <source>
        <dbReference type="PROSITE" id="PS51194"/>
    </source>
</evidence>
<evidence type="ECO:0000256" key="12">
    <source>
        <dbReference type="ARBA" id="ARBA00023242"/>
    </source>
</evidence>
<feature type="compositionally biased region" description="Low complexity" evidence="15">
    <location>
        <begin position="1152"/>
        <end position="1166"/>
    </location>
</feature>
<evidence type="ECO:0000313" key="19">
    <source>
        <dbReference type="EMBL" id="KAI9560125.1"/>
    </source>
</evidence>
<dbReference type="GO" id="GO:0050684">
    <property type="term" value="P:regulation of mRNA processing"/>
    <property type="evidence" value="ECO:0007669"/>
    <property type="project" value="TreeGrafter"/>
</dbReference>
<dbReference type="PANTHER" id="PTHR18934">
    <property type="entry name" value="ATP-DEPENDENT RNA HELICASE"/>
    <property type="match status" value="1"/>
</dbReference>
<dbReference type="InterPro" id="IPR044445">
    <property type="entry name" value="DHX9_DSRM_1"/>
</dbReference>
<dbReference type="Gene3D" id="3.40.50.300">
    <property type="entry name" value="P-loop containing nucleotide triphosphate hydrolases"/>
    <property type="match status" value="2"/>
</dbReference>
<dbReference type="InterPro" id="IPR014001">
    <property type="entry name" value="Helicase_ATP-bd"/>
</dbReference>
<evidence type="ECO:0000256" key="11">
    <source>
        <dbReference type="ARBA" id="ARBA00022884"/>
    </source>
</evidence>
<dbReference type="InterPro" id="IPR044446">
    <property type="entry name" value="DHX9_DSRM_2"/>
</dbReference>
<evidence type="ECO:0000256" key="7">
    <source>
        <dbReference type="ARBA" id="ARBA00022741"/>
    </source>
</evidence>
<dbReference type="GO" id="GO:0043138">
    <property type="term" value="F:3'-5' DNA helicase activity"/>
    <property type="evidence" value="ECO:0007669"/>
    <property type="project" value="TreeGrafter"/>
</dbReference>
<dbReference type="InterPro" id="IPR011709">
    <property type="entry name" value="DEAD-box_helicase_OB_fold"/>
</dbReference>
<dbReference type="GO" id="GO:0016887">
    <property type="term" value="F:ATP hydrolysis activity"/>
    <property type="evidence" value="ECO:0007669"/>
    <property type="project" value="TreeGrafter"/>
</dbReference>
<comment type="caution">
    <text evidence="19">The sequence shown here is derived from an EMBL/GenBank/DDBJ whole genome shotgun (WGS) entry which is preliminary data.</text>
</comment>
<dbReference type="GO" id="GO:0005524">
    <property type="term" value="F:ATP binding"/>
    <property type="evidence" value="ECO:0007669"/>
    <property type="project" value="UniProtKB-KW"/>
</dbReference>
<dbReference type="SMART" id="SM00490">
    <property type="entry name" value="HELICc"/>
    <property type="match status" value="1"/>
</dbReference>
<evidence type="ECO:0000256" key="15">
    <source>
        <dbReference type="SAM" id="MobiDB-lite"/>
    </source>
</evidence>
<dbReference type="GO" id="GO:0005730">
    <property type="term" value="C:nucleolus"/>
    <property type="evidence" value="ECO:0007669"/>
    <property type="project" value="TreeGrafter"/>
</dbReference>
<evidence type="ECO:0000313" key="20">
    <source>
        <dbReference type="Proteomes" id="UP000820818"/>
    </source>
</evidence>
<dbReference type="GO" id="GO:0045944">
    <property type="term" value="P:positive regulation of transcription by RNA polymerase II"/>
    <property type="evidence" value="ECO:0007669"/>
    <property type="project" value="TreeGrafter"/>
</dbReference>
<dbReference type="InterPro" id="IPR007502">
    <property type="entry name" value="Helicase-assoc_dom"/>
</dbReference>
<dbReference type="AlphaFoldDB" id="A0AAD5LCE3"/>
<dbReference type="Gene3D" id="3.30.160.20">
    <property type="match status" value="2"/>
</dbReference>
<accession>A0AAD5LCE3</accession>
<evidence type="ECO:0000256" key="6">
    <source>
        <dbReference type="ARBA" id="ARBA00022737"/>
    </source>
</evidence>
<evidence type="ECO:0000256" key="13">
    <source>
        <dbReference type="ARBA" id="ARBA00047984"/>
    </source>
</evidence>
<keyword evidence="5" id="KW-0963">Cytoplasm</keyword>
<evidence type="ECO:0000256" key="9">
    <source>
        <dbReference type="ARBA" id="ARBA00022806"/>
    </source>
</evidence>
<gene>
    <name evidence="19" type="ORF">GHT06_014135</name>
</gene>
<dbReference type="InterPro" id="IPR027417">
    <property type="entry name" value="P-loop_NTPase"/>
</dbReference>
<protein>
    <recommendedName>
        <fullName evidence="4">RNA helicase</fullName>
        <ecNumber evidence="4">3.6.4.13</ecNumber>
    </recommendedName>
</protein>
<dbReference type="Pfam" id="PF00271">
    <property type="entry name" value="Helicase_C"/>
    <property type="match status" value="1"/>
</dbReference>
<dbReference type="PROSITE" id="PS51194">
    <property type="entry name" value="HELICASE_CTER"/>
    <property type="match status" value="1"/>
</dbReference>
<evidence type="ECO:0000259" key="16">
    <source>
        <dbReference type="PROSITE" id="PS50137"/>
    </source>
</evidence>
<dbReference type="FunFam" id="3.40.50.300:FF:000284">
    <property type="entry name" value="probable ATP-dependent RNA helicase YTHDC2"/>
    <property type="match status" value="1"/>
</dbReference>
<dbReference type="FunFam" id="3.30.160.20:FF:000028">
    <property type="entry name" value="ATP-dependent RNA helicase A"/>
    <property type="match status" value="1"/>
</dbReference>
<evidence type="ECO:0000259" key="17">
    <source>
        <dbReference type="PROSITE" id="PS51192"/>
    </source>
</evidence>
<dbReference type="CDD" id="cd19855">
    <property type="entry name" value="DSRM_DHX9_rpt2"/>
    <property type="match status" value="1"/>
</dbReference>
<proteinExistence type="inferred from homology"/>
<comment type="catalytic activity">
    <reaction evidence="13">
        <text>ATP + H2O = ADP + phosphate + H(+)</text>
        <dbReference type="Rhea" id="RHEA:13065"/>
        <dbReference type="ChEBI" id="CHEBI:15377"/>
        <dbReference type="ChEBI" id="CHEBI:15378"/>
        <dbReference type="ChEBI" id="CHEBI:30616"/>
        <dbReference type="ChEBI" id="CHEBI:43474"/>
        <dbReference type="ChEBI" id="CHEBI:456216"/>
        <dbReference type="EC" id="3.6.4.13"/>
    </reaction>
</comment>
<dbReference type="EC" id="3.6.4.13" evidence="4"/>
<feature type="domain" description="DRBM" evidence="16">
    <location>
        <begin position="5"/>
        <end position="72"/>
    </location>
</feature>
<dbReference type="GO" id="GO:0005737">
    <property type="term" value="C:cytoplasm"/>
    <property type="evidence" value="ECO:0007669"/>
    <property type="project" value="UniProtKB-SubCell"/>
</dbReference>
<dbReference type="PROSITE" id="PS50137">
    <property type="entry name" value="DS_RBD"/>
    <property type="match status" value="2"/>
</dbReference>
<keyword evidence="10" id="KW-0067">ATP-binding</keyword>
<keyword evidence="20" id="KW-1185">Reference proteome</keyword>
<evidence type="ECO:0000256" key="2">
    <source>
        <dbReference type="ARBA" id="ARBA00004496"/>
    </source>
</evidence>
<dbReference type="PROSITE" id="PS00690">
    <property type="entry name" value="DEAH_ATP_HELICASE"/>
    <property type="match status" value="1"/>
</dbReference>
<dbReference type="SMART" id="SM00847">
    <property type="entry name" value="HA2"/>
    <property type="match status" value="1"/>
</dbReference>
<dbReference type="SMART" id="SM00487">
    <property type="entry name" value="DEXDc"/>
    <property type="match status" value="1"/>
</dbReference>
<dbReference type="GO" id="GO:0003724">
    <property type="term" value="F:RNA helicase activity"/>
    <property type="evidence" value="ECO:0007669"/>
    <property type="project" value="UniProtKB-EC"/>
</dbReference>
<sequence length="1211" mass="136954">MGERDIKEFLYAFLMKNYKIPPVYDVKSLGEQNGYYCELRVNGFHYVATGRSTSKRNAQANAATSFVSHLVCKGAMKAEEIPNRNALRQMGLYTSSGNDSTTSGRYVHRTDEDSRLGRDSAQLSIGGYSVENAKAKLHPFLMENRIKADYVYESYGPDHQKNFVAEMSFIFRGSEIYAREKGWTKALASKSCALSIVRQLYEMKFIGPSGATVSSKKNQVETKPFPVILRDELEQELNRTLMEHRLLPNVVRKNSIEPQTLLDERLAPKAMRLGGEGDSRCSSIDIPWSPPTANWNTWTASTIERGYFATTSMEMISQDLWQRQERRIQSDISLQKALEERKALPIYAFKNAVMDALYNHSVVVIRGNTGSGKSTQVCQYILDDYLRWKEGALCSVIVTQPRRISAISVAERVASERREEVGESVGFSVRFESTLPRPYGAILFCTVGVLLRRLERGLHGVSHVIVDEVHERDTNTDFLLIMLRDLVNRHPELRIILMSATIDTSLFSRYFGRCPVVDIPGRVHPVQLYYLEDCVEMLRFRPRQEVKKNYQRKDDEEEENMNLKVIGKYSSETKKAMALLNEKEICLELVEELLIHIKQMKIPGAVLIFLPGWSTIFALLRHLQQSRFASDYLLLPLHSMLPREDQRRVFQPAPERRMKVILATNIAESSITIDDVVFVIDSCLANVKLFTSHNNMHNYATVWAAQDNLEQRRGRAGRVRPGYAFRLCSYSRYQHLEKSLKAEILRSPLHETALAIKLLRLGSIAHFLSKALEPPPIDAIIEAEVMLREMKCLDAQEELTALGRLVARIPVEPSLAKMIIVGALFGHGDAMCILAASESVSADVFYLGLNKRLNNTQRSFAGHRCSDHVAMLSAFYAYDQIRIESGPRSLHSFCDANGLSYSTLRALYDARCQLRDILLSFGFPKTCFAPKAYRVSGNDPELDTVIGLIGIGHYPNICVHREKRKVQMAETRLGPSLIHKSSVNCIDSADEVEFPLPFFVFSEKIRAGAVVCKNLTLVTPLHLILFGAKRVQIIPESSGGCLVRLDGWINLQINPQTVANMLALKPALDEVIARISADPESVPDFMHSPLVNMISRLCEFHAAEYPSSPASQNYKRPSDEGSDSEVKFGRFENRAAYYRPSLESQNNWSQRSESTYSTKSSASGYAGQRGVNGNWRATPDLNFLIWRLTDCHITLWTLDGYPGCSFWRDRS</sequence>
<keyword evidence="7" id="KW-0547">Nucleotide-binding</keyword>
<dbReference type="FunFam" id="3.40.50.300:FF:000375">
    <property type="entry name" value="Putative ATP-dependent RNA helicase DHX30"/>
    <property type="match status" value="1"/>
</dbReference>
<name>A0AAD5LCE3_9CRUS</name>
<dbReference type="GO" id="GO:0003725">
    <property type="term" value="F:double-stranded RNA binding"/>
    <property type="evidence" value="ECO:0007669"/>
    <property type="project" value="InterPro"/>
</dbReference>
<dbReference type="PROSITE" id="PS51192">
    <property type="entry name" value="HELICASE_ATP_BIND_1"/>
    <property type="match status" value="1"/>
</dbReference>
<feature type="region of interest" description="Disordered" evidence="15">
    <location>
        <begin position="1149"/>
        <end position="1169"/>
    </location>
</feature>
<dbReference type="SUPFAM" id="SSF52540">
    <property type="entry name" value="P-loop containing nucleoside triphosphate hydrolases"/>
    <property type="match status" value="1"/>
</dbReference>
<dbReference type="EMBL" id="WJBH02000004">
    <property type="protein sequence ID" value="KAI9560125.1"/>
    <property type="molecule type" value="Genomic_DNA"/>
</dbReference>